<feature type="transmembrane region" description="Helical" evidence="8">
    <location>
        <begin position="493"/>
        <end position="514"/>
    </location>
</feature>
<reference evidence="10" key="1">
    <citation type="submission" date="2016-01" db="EMBL/GenBank/DDBJ databases">
        <authorList>
            <person name="Mcilroy J.S."/>
            <person name="Karst M S."/>
            <person name="Albertsen M."/>
        </authorList>
    </citation>
    <scope>NUCLEOTIDE SEQUENCE</scope>
    <source>
        <strain evidence="10">Cfx-K</strain>
    </source>
</reference>
<feature type="transmembrane region" description="Helical" evidence="8">
    <location>
        <begin position="466"/>
        <end position="486"/>
    </location>
</feature>
<dbReference type="OrthoDB" id="9155749at2"/>
<dbReference type="NCBIfam" id="TIGR01625">
    <property type="entry name" value="YidE_YbjL_dupl"/>
    <property type="match status" value="2"/>
</dbReference>
<dbReference type="SUPFAM" id="SSF116726">
    <property type="entry name" value="TrkA C-terminal domain-like"/>
    <property type="match status" value="2"/>
</dbReference>
<dbReference type="Proteomes" id="UP000215027">
    <property type="component" value="Chromosome II"/>
</dbReference>
<keyword evidence="11" id="KW-1185">Reference proteome</keyword>
<evidence type="ECO:0000313" key="11">
    <source>
        <dbReference type="Proteomes" id="UP000215027"/>
    </source>
</evidence>
<dbReference type="PROSITE" id="PS51202">
    <property type="entry name" value="RCK_C"/>
    <property type="match status" value="2"/>
</dbReference>
<evidence type="ECO:0000256" key="5">
    <source>
        <dbReference type="ARBA" id="ARBA00022692"/>
    </source>
</evidence>
<evidence type="ECO:0000256" key="7">
    <source>
        <dbReference type="ARBA" id="ARBA00023136"/>
    </source>
</evidence>
<feature type="transmembrane region" description="Helical" evidence="8">
    <location>
        <begin position="372"/>
        <end position="392"/>
    </location>
</feature>
<evidence type="ECO:0000256" key="6">
    <source>
        <dbReference type="ARBA" id="ARBA00022989"/>
    </source>
</evidence>
<evidence type="ECO:0000313" key="10">
    <source>
        <dbReference type="EMBL" id="CUS05750.1"/>
    </source>
</evidence>
<evidence type="ECO:0000256" key="2">
    <source>
        <dbReference type="ARBA" id="ARBA00009854"/>
    </source>
</evidence>
<dbReference type="EMBL" id="LN890656">
    <property type="protein sequence ID" value="CUS05750.1"/>
    <property type="molecule type" value="Genomic_DNA"/>
</dbReference>
<evidence type="ECO:0000256" key="8">
    <source>
        <dbReference type="SAM" id="Phobius"/>
    </source>
</evidence>
<feature type="transmembrane region" description="Helical" evidence="8">
    <location>
        <begin position="64"/>
        <end position="82"/>
    </location>
</feature>
<dbReference type="InterPro" id="IPR006037">
    <property type="entry name" value="RCK_C"/>
</dbReference>
<keyword evidence="3" id="KW-0813">Transport</keyword>
<dbReference type="AlphaFoldDB" id="A0A160T9N0"/>
<accession>A0A160T9N0</accession>
<dbReference type="RefSeq" id="WP_095045120.1">
    <property type="nucleotide sequence ID" value="NZ_LN890656.1"/>
</dbReference>
<gene>
    <name evidence="10" type="ORF">CFX0092_B0216</name>
</gene>
<evidence type="ECO:0000256" key="1">
    <source>
        <dbReference type="ARBA" id="ARBA00004651"/>
    </source>
</evidence>
<dbReference type="InterPro" id="IPR006512">
    <property type="entry name" value="YidE_YbjL"/>
</dbReference>
<dbReference type="KEGG" id="pbf:CFX0092_B0216"/>
<evidence type="ECO:0000256" key="3">
    <source>
        <dbReference type="ARBA" id="ARBA00022448"/>
    </source>
</evidence>
<evidence type="ECO:0000259" key="9">
    <source>
        <dbReference type="PROSITE" id="PS51202"/>
    </source>
</evidence>
<keyword evidence="7 8" id="KW-0472">Membrane</keyword>
<feature type="transmembrane region" description="Helical" evidence="8">
    <location>
        <begin position="437"/>
        <end position="460"/>
    </location>
</feature>
<feature type="domain" description="RCK C-terminal" evidence="9">
    <location>
        <begin position="280"/>
        <end position="362"/>
    </location>
</feature>
<comment type="similarity">
    <text evidence="2">Belongs to the AAE transporter (TC 2.A.81) family.</text>
</comment>
<keyword evidence="6 8" id="KW-1133">Transmembrane helix</keyword>
<protein>
    <recommendedName>
        <fullName evidence="9">RCK C-terminal domain-containing protein</fullName>
    </recommendedName>
</protein>
<keyword evidence="4" id="KW-1003">Cell membrane</keyword>
<feature type="transmembrane region" description="Helical" evidence="8">
    <location>
        <begin position="94"/>
        <end position="116"/>
    </location>
</feature>
<feature type="domain" description="RCK C-terminal" evidence="9">
    <location>
        <begin position="195"/>
        <end position="277"/>
    </location>
</feature>
<dbReference type="InterPro" id="IPR050144">
    <property type="entry name" value="AAE_transporter"/>
</dbReference>
<dbReference type="GO" id="GO:0008324">
    <property type="term" value="F:monoatomic cation transmembrane transporter activity"/>
    <property type="evidence" value="ECO:0007669"/>
    <property type="project" value="InterPro"/>
</dbReference>
<feature type="transmembrane region" description="Helical" evidence="8">
    <location>
        <begin position="33"/>
        <end position="52"/>
    </location>
</feature>
<keyword evidence="5 8" id="KW-0812">Transmembrane</keyword>
<feature type="transmembrane region" description="Helical" evidence="8">
    <location>
        <begin position="6"/>
        <end position="26"/>
    </location>
</feature>
<dbReference type="GO" id="GO:0005886">
    <property type="term" value="C:plasma membrane"/>
    <property type="evidence" value="ECO:0007669"/>
    <property type="project" value="UniProtKB-SubCell"/>
</dbReference>
<dbReference type="InterPro" id="IPR036721">
    <property type="entry name" value="RCK_C_sf"/>
</dbReference>
<comment type="subcellular location">
    <subcellularLocation>
        <location evidence="1">Cell membrane</location>
        <topology evidence="1">Multi-pass membrane protein</topology>
    </subcellularLocation>
</comment>
<feature type="transmembrane region" description="Helical" evidence="8">
    <location>
        <begin position="159"/>
        <end position="179"/>
    </location>
</feature>
<organism evidence="10 11">
    <name type="scientific">Candidatus Promineifilum breve</name>
    <dbReference type="NCBI Taxonomy" id="1806508"/>
    <lineage>
        <taxon>Bacteria</taxon>
        <taxon>Bacillati</taxon>
        <taxon>Chloroflexota</taxon>
        <taxon>Ardenticatenia</taxon>
        <taxon>Candidatus Promineifilales</taxon>
        <taxon>Candidatus Promineifilaceae</taxon>
        <taxon>Candidatus Promineifilum</taxon>
    </lineage>
</organism>
<dbReference type="Pfam" id="PF02080">
    <property type="entry name" value="TrkA_C"/>
    <property type="match status" value="2"/>
</dbReference>
<sequence>MQSVVALFVEEPLLLLFIVAGLGYLLGHVQVKGISLGVAAVLFVGLAFGALSPEMALPPVVVDLGLIIFVYTIGLSSGPGFFASFKRKGLRDNLFVLLILLLAAAMTAGLAALLGLRATVAAGMYAGSLTNTPALAGILETIGRSAPADQLAVLSAEPVIGYSVAYPMGVIAMLLAVYVMQRVFGIDYRAEAKTLRHYNVIEQELYTRTVVVTNPAAAGLPVSELFRRNQWDVVLSRIKRGGDIALAAGETTFDLGDRVVLVGAPEEVDKAVAGLGEPAAEQLELDRSDYDFRRVFVSNPAIAGRSLSELDLPHAYGAIVSRVRRGDIDLLAHGDTVLELGDRVRVVARRADMAGLTALFGDSYKALSEVNLLSLSIGLALGVIIGVIPIPLPGGVRITLGLAGGPLLVGLLLGARRRTGGVVWTIPYSANLTLRQVGLTLLLAGIGVRSGYTFFTSFAASGGPQVFFGGMLITFSVAFLTLILGYKVLKVPFGLLTGMLAGLGTQPATLGFALQQADNELPNLGYALAFPVATITKVVVAQLLLIMLSG</sequence>
<dbReference type="GO" id="GO:0006813">
    <property type="term" value="P:potassium ion transport"/>
    <property type="evidence" value="ECO:0007669"/>
    <property type="project" value="InterPro"/>
</dbReference>
<name>A0A160T9N0_9CHLR</name>
<proteinExistence type="inferred from homology"/>
<dbReference type="PANTHER" id="PTHR30445:SF3">
    <property type="entry name" value="TRANSPORT PROTEIN YIDE-RELATED"/>
    <property type="match status" value="1"/>
</dbReference>
<feature type="transmembrane region" description="Helical" evidence="8">
    <location>
        <begin position="398"/>
        <end position="416"/>
    </location>
</feature>
<feature type="transmembrane region" description="Helical" evidence="8">
    <location>
        <begin position="526"/>
        <end position="548"/>
    </location>
</feature>
<dbReference type="Gene3D" id="3.30.70.1450">
    <property type="entry name" value="Regulator of K+ conductance, C-terminal domain"/>
    <property type="match status" value="2"/>
</dbReference>
<dbReference type="PANTHER" id="PTHR30445">
    <property type="entry name" value="K(+)_H(+) ANTIPORTER SUBUNIT KHTT"/>
    <property type="match status" value="1"/>
</dbReference>
<evidence type="ECO:0000256" key="4">
    <source>
        <dbReference type="ARBA" id="ARBA00022475"/>
    </source>
</evidence>
<dbReference type="Pfam" id="PF06826">
    <property type="entry name" value="Asp-Al_Ex"/>
    <property type="match status" value="2"/>
</dbReference>